<evidence type="ECO:0000313" key="2">
    <source>
        <dbReference type="Proteomes" id="UP001180840"/>
    </source>
</evidence>
<comment type="caution">
    <text evidence="1">The sequence shown here is derived from an EMBL/GenBank/DDBJ whole genome shotgun (WGS) entry which is preliminary data.</text>
</comment>
<dbReference type="RefSeq" id="WP_290193982.1">
    <property type="nucleotide sequence ID" value="NZ_CP047654.1"/>
</dbReference>
<accession>A0ABU1ZWM0</accession>
<reference evidence="1" key="1">
    <citation type="submission" date="2023-07" db="EMBL/GenBank/DDBJ databases">
        <title>Sequencing the genomes of 1000 actinobacteria strains.</title>
        <authorList>
            <person name="Klenk H.-P."/>
        </authorList>
    </citation>
    <scope>NUCLEOTIDE SEQUENCE</scope>
    <source>
        <strain evidence="1">DSM 107476</strain>
    </source>
</reference>
<organism evidence="1 2">
    <name type="scientific">Corynebacterium guangdongense</name>
    <dbReference type="NCBI Taxonomy" id="1783348"/>
    <lineage>
        <taxon>Bacteria</taxon>
        <taxon>Bacillati</taxon>
        <taxon>Actinomycetota</taxon>
        <taxon>Actinomycetes</taxon>
        <taxon>Mycobacteriales</taxon>
        <taxon>Corynebacteriaceae</taxon>
        <taxon>Corynebacterium</taxon>
    </lineage>
</organism>
<dbReference type="InterPro" id="IPR009003">
    <property type="entry name" value="Peptidase_S1_PA"/>
</dbReference>
<keyword evidence="2" id="KW-1185">Reference proteome</keyword>
<dbReference type="SUPFAM" id="SSF50494">
    <property type="entry name" value="Trypsin-like serine proteases"/>
    <property type="match status" value="1"/>
</dbReference>
<proteinExistence type="predicted"/>
<dbReference type="Pfam" id="PF13365">
    <property type="entry name" value="Trypsin_2"/>
    <property type="match status" value="1"/>
</dbReference>
<evidence type="ECO:0000313" key="1">
    <source>
        <dbReference type="EMBL" id="MDR7329332.1"/>
    </source>
</evidence>
<dbReference type="EMBL" id="JAVDXZ010000001">
    <property type="protein sequence ID" value="MDR7329332.1"/>
    <property type="molecule type" value="Genomic_DNA"/>
</dbReference>
<protein>
    <recommendedName>
        <fullName evidence="3">Trypsin-like peptidase domain-containing protein</fullName>
    </recommendedName>
</protein>
<dbReference type="Proteomes" id="UP001180840">
    <property type="component" value="Unassembled WGS sequence"/>
</dbReference>
<gene>
    <name evidence="1" type="ORF">J2S39_001008</name>
</gene>
<evidence type="ECO:0008006" key="3">
    <source>
        <dbReference type="Google" id="ProtNLM"/>
    </source>
</evidence>
<sequence>MARPVTVKFTQHQSYCSGVLIADDLAPAPARASDLVLTCGHFFRGRRVEDGIRAASGPMFTSDVVDWANIPGTDLAVVRLAAPAPPRDLPGLAHRRPRPFSACATHGFGGGRRTAVEKIGCVVGWLPFSMSRDLGTVVAHPALTYSAPKVVKGDSGAPVIVDGEVAAVQSLVLDPLGRNLGVATVGMVGPMRRQLAAAVEILRARQRA</sequence>
<name>A0ABU1ZWM0_9CORY</name>